<protein>
    <submittedName>
        <fullName evidence="5">Uncharacterized protein</fullName>
    </submittedName>
</protein>
<dbReference type="VEuPathDB" id="FungiDB:PC110_g8411"/>
<sequence>MDEADAPAAAQISQADIIERQAETIARLKKQVQKGSEYKQLTKAKLKEAAARLKEYRIRVETLLRAEETLKQQLKTEQTAHAKTKKLHKSTLNQVKAKKHAHAATQTDEKRKATRTSQTLLSGDVERVNKKTMVDSGVQTVDVAVDTFTSRKRGRTLNQTQMDQMVPKLSRHSPKETLEDTLAINEEPLQLLGGHTTTFPHETSAALDAELAFSDSDAESGETGDTLKLNSIVESGENPDLIAFNPTFSSKIDKELEFSEEEEDAETKKRVDSTAETQQKANERADSSLLGRVDAAVQSEIDKELESSSDEEEEVETRRKRTVETSSVERKTIETGEKTAQFDALDPAIANEIDRDLETSSDEEDSQKTTINAANNGQKSAVRDDDNGRAVMSIDDELDGEFAALESDSEPENGEKKLANGSKHDGDSSSSSSSSDSDSSDGSDSDSDEDGDYLMAGTVDKTPVQIAGNISPGPVEEKGNDQEPSTTDAVVIATPVEEKPVTVSEEMYSPVVEAESSSQTLKSLQLDTTTAGINHSEDKEVTSAVGSQQSPVQKGIPDPPHPTMTIDGAVLPPVIDSPSPNRVDSPRSPVSTQPAVPIPSDEEDKPTAPEVPTSSTSESLDLPPLGSSRTTEPGELVRSSIDEAKRTSDAQAFKTPSPTKSTSLGKVRKADEAELSESQSSSLKKTKREEVSSEAKSSTDSKTKKPAESESKNERRMRKSLTLFKQAIVLSKGEEADSNYARRTITVLVNQSSRFIDTLVHVTTLCQVLADTFRELELSPIEAVRGALGVFRTPRSRRLLQESKLSLSWLCNQVLLRLVSPRDASDSQNLSNIDESLLHLRGFLVEERANLGDFLSSSKVQVQISTQHVNVSHDKVFLAHICALHTHLCRSTGQLSRSRVLLFDIVRDNPDIRGLYFAVVMLEIYPAMLEREFDQQCNERPGVLKETLQQAFIVISSTAAAKKELLLHQSSLTMLHRIADAIQKPELELVDSTDRCIQKWYVHKLYDQVKVQDANYFELAKALEMCTAVYGLDLVSEIFSIDRCRELFTSANIEAKSGILSLVGHIATTVAPKTSDTQNPRTRSDQFVESAMDWLYELLSSQTFDKVSEDHFKLLVTCSKVSVDLILDYPAAAGLNSRRRVLCAIVNWFESTPSAQLMDLPAAFLRRLRLVVVAARPQMVPI</sequence>
<feature type="region of interest" description="Disordered" evidence="2">
    <location>
        <begin position="76"/>
        <end position="118"/>
    </location>
</feature>
<dbReference type="GO" id="GO:0005634">
    <property type="term" value="C:nucleus"/>
    <property type="evidence" value="ECO:0007669"/>
    <property type="project" value="TreeGrafter"/>
</dbReference>
<dbReference type="EMBL" id="RCMK01000746">
    <property type="protein sequence ID" value="KAG2914019.1"/>
    <property type="molecule type" value="Genomic_DNA"/>
</dbReference>
<evidence type="ECO:0000256" key="1">
    <source>
        <dbReference type="SAM" id="Coils"/>
    </source>
</evidence>
<feature type="compositionally biased region" description="Polar residues" evidence="2">
    <location>
        <begin position="368"/>
        <end position="379"/>
    </location>
</feature>
<evidence type="ECO:0000313" key="3">
    <source>
        <dbReference type="EMBL" id="KAG2849491.1"/>
    </source>
</evidence>
<feature type="region of interest" description="Disordered" evidence="2">
    <location>
        <begin position="152"/>
        <end position="174"/>
    </location>
</feature>
<accession>A0A8T1BZL7</accession>
<dbReference type="Proteomes" id="UP000736787">
    <property type="component" value="Unassembled WGS sequence"/>
</dbReference>
<feature type="compositionally biased region" description="Basic and acidic residues" evidence="2">
    <location>
        <begin position="687"/>
        <end position="714"/>
    </location>
</feature>
<feature type="compositionally biased region" description="Basic and acidic residues" evidence="2">
    <location>
        <begin position="327"/>
        <end position="337"/>
    </location>
</feature>
<dbReference type="Proteomes" id="UP000697107">
    <property type="component" value="Unassembled WGS sequence"/>
</dbReference>
<dbReference type="PANTHER" id="PTHR13275">
    <property type="entry name" value="YL-1 PROTEIN TRANSCRIPTION FACTOR-LIKE 1"/>
    <property type="match status" value="1"/>
</dbReference>
<dbReference type="Proteomes" id="UP000774804">
    <property type="component" value="Unassembled WGS sequence"/>
</dbReference>
<feature type="compositionally biased region" description="Low complexity" evidence="2">
    <location>
        <begin position="428"/>
        <end position="437"/>
    </location>
</feature>
<dbReference type="Proteomes" id="UP000760860">
    <property type="component" value="Unassembled WGS sequence"/>
</dbReference>
<name>A0A8T1BZL7_9STRA</name>
<feature type="compositionally biased region" description="Acidic residues" evidence="2">
    <location>
        <begin position="438"/>
        <end position="452"/>
    </location>
</feature>
<evidence type="ECO:0000313" key="6">
    <source>
        <dbReference type="EMBL" id="KAG2970006.1"/>
    </source>
</evidence>
<evidence type="ECO:0000313" key="8">
    <source>
        <dbReference type="Proteomes" id="UP000736787"/>
    </source>
</evidence>
<feature type="region of interest" description="Disordered" evidence="2">
    <location>
        <begin position="256"/>
        <end position="488"/>
    </location>
</feature>
<dbReference type="AlphaFoldDB" id="A0A8T1BZL7"/>
<evidence type="ECO:0000313" key="5">
    <source>
        <dbReference type="EMBL" id="KAG2914019.1"/>
    </source>
</evidence>
<dbReference type="EMBL" id="RCMI01000759">
    <property type="protein sequence ID" value="KAG2898599.1"/>
    <property type="molecule type" value="Genomic_DNA"/>
</dbReference>
<proteinExistence type="predicted"/>
<keyword evidence="1" id="KW-0175">Coiled coil</keyword>
<feature type="compositionally biased region" description="Polar residues" evidence="2">
    <location>
        <begin position="654"/>
        <end position="664"/>
    </location>
</feature>
<gene>
    <name evidence="3" type="ORF">PC113_g17421</name>
    <name evidence="4" type="ORF">PC115_g16795</name>
    <name evidence="5" type="ORF">PC117_g18450</name>
    <name evidence="6" type="ORF">PC118_g17134</name>
    <name evidence="7" type="ORF">PC129_g15815</name>
</gene>
<dbReference type="Proteomes" id="UP000735874">
    <property type="component" value="Unassembled WGS sequence"/>
</dbReference>
<dbReference type="EMBL" id="RCMG01000751">
    <property type="protein sequence ID" value="KAG2849491.1"/>
    <property type="molecule type" value="Genomic_DNA"/>
</dbReference>
<feature type="region of interest" description="Disordered" evidence="2">
    <location>
        <begin position="514"/>
        <end position="716"/>
    </location>
</feature>
<feature type="compositionally biased region" description="Polar residues" evidence="2">
    <location>
        <begin position="578"/>
        <end position="594"/>
    </location>
</feature>
<dbReference type="EMBL" id="RCMV01000754">
    <property type="protein sequence ID" value="KAG3213246.1"/>
    <property type="molecule type" value="Genomic_DNA"/>
</dbReference>
<reference evidence="5" key="1">
    <citation type="submission" date="2018-10" db="EMBL/GenBank/DDBJ databases">
        <title>Effector identification in a new, highly contiguous assembly of the strawberry crown rot pathogen Phytophthora cactorum.</title>
        <authorList>
            <person name="Armitage A.D."/>
            <person name="Nellist C.F."/>
            <person name="Bates H."/>
            <person name="Vickerstaff R.J."/>
            <person name="Harrison R.J."/>
        </authorList>
    </citation>
    <scope>NUCLEOTIDE SEQUENCE</scope>
    <source>
        <strain evidence="3">15-7</strain>
        <strain evidence="4">4032</strain>
        <strain evidence="5">4040</strain>
        <strain evidence="6">P415</strain>
        <strain evidence="7">P421</strain>
    </source>
</reference>
<feature type="compositionally biased region" description="Basic and acidic residues" evidence="2">
    <location>
        <begin position="413"/>
        <end position="427"/>
    </location>
</feature>
<organism evidence="5 8">
    <name type="scientific">Phytophthora cactorum</name>
    <dbReference type="NCBI Taxonomy" id="29920"/>
    <lineage>
        <taxon>Eukaryota</taxon>
        <taxon>Sar</taxon>
        <taxon>Stramenopiles</taxon>
        <taxon>Oomycota</taxon>
        <taxon>Peronosporomycetes</taxon>
        <taxon>Peronosporales</taxon>
        <taxon>Peronosporaceae</taxon>
        <taxon>Phytophthora</taxon>
    </lineage>
</organism>
<evidence type="ECO:0000313" key="4">
    <source>
        <dbReference type="EMBL" id="KAG2898599.1"/>
    </source>
</evidence>
<evidence type="ECO:0000256" key="2">
    <source>
        <dbReference type="SAM" id="MobiDB-lite"/>
    </source>
</evidence>
<comment type="caution">
    <text evidence="5">The sequence shown here is derived from an EMBL/GenBank/DDBJ whole genome shotgun (WGS) entry which is preliminary data.</text>
</comment>
<feature type="compositionally biased region" description="Polar residues" evidence="2">
    <location>
        <begin position="515"/>
        <end position="533"/>
    </location>
</feature>
<evidence type="ECO:0000313" key="7">
    <source>
        <dbReference type="EMBL" id="KAG3213246.1"/>
    </source>
</evidence>
<feature type="coiled-coil region" evidence="1">
    <location>
        <begin position="39"/>
        <end position="73"/>
    </location>
</feature>
<dbReference type="EMBL" id="RCML01000755">
    <property type="protein sequence ID" value="KAG2970006.1"/>
    <property type="molecule type" value="Genomic_DNA"/>
</dbReference>
<dbReference type="PANTHER" id="PTHR13275:SF4">
    <property type="entry name" value="VACUOLAR PROTEIN SORTING-ASSOCIATED PROTEIN 72 HOMOLOG"/>
    <property type="match status" value="1"/>
</dbReference>